<reference evidence="13 14" key="1">
    <citation type="journal article" date="2015" name="Environ. Microbiol.">
        <title>Metagenome sequence of Elaphomyces granulatus from sporocarp tissue reveals Ascomycota ectomycorrhizal fingerprints of genome expansion and a Proteobacteria-rich microbiome.</title>
        <authorList>
            <person name="Quandt C.A."/>
            <person name="Kohler A."/>
            <person name="Hesse C.N."/>
            <person name="Sharpton T.J."/>
            <person name="Martin F."/>
            <person name="Spatafora J.W."/>
        </authorList>
    </citation>
    <scope>NUCLEOTIDE SEQUENCE [LARGE SCALE GENOMIC DNA]</scope>
    <source>
        <strain evidence="13 14">OSC145934</strain>
    </source>
</reference>
<gene>
    <name evidence="13" type="ORF">Egran_03906</name>
</gene>
<dbReference type="InterPro" id="IPR035370">
    <property type="entry name" value="Nrap_D5"/>
</dbReference>
<dbReference type="PANTHER" id="PTHR17972">
    <property type="entry name" value="NUCLEOLAR RNA-ASSOCIATED PROTEIN"/>
    <property type="match status" value="1"/>
</dbReference>
<protein>
    <recommendedName>
        <fullName evidence="5">U3 small nucleolar RNA-associated protein 22</fullName>
    </recommendedName>
</protein>
<keyword evidence="5" id="KW-0690">Ribosome biogenesis</keyword>
<dbReference type="EMBL" id="NPHW01004193">
    <property type="protein sequence ID" value="OXV08331.1"/>
    <property type="molecule type" value="Genomic_DNA"/>
</dbReference>
<feature type="region of interest" description="Disordered" evidence="6">
    <location>
        <begin position="34"/>
        <end position="64"/>
    </location>
</feature>
<evidence type="ECO:0000313" key="14">
    <source>
        <dbReference type="Proteomes" id="UP000243515"/>
    </source>
</evidence>
<evidence type="ECO:0000259" key="7">
    <source>
        <dbReference type="Pfam" id="PF03813"/>
    </source>
</evidence>
<comment type="similarity">
    <text evidence="2 5">Belongs to the NRAP family.</text>
</comment>
<dbReference type="GO" id="GO:0034456">
    <property type="term" value="C:UTP-C complex"/>
    <property type="evidence" value="ECO:0007669"/>
    <property type="project" value="TreeGrafter"/>
</dbReference>
<dbReference type="InterPro" id="IPR005554">
    <property type="entry name" value="NOL6/Upt22"/>
</dbReference>
<dbReference type="PANTHER" id="PTHR17972:SF0">
    <property type="entry name" value="NUCLEOLAR PROTEIN 6"/>
    <property type="match status" value="1"/>
</dbReference>
<dbReference type="AlphaFoldDB" id="A0A232LVX2"/>
<dbReference type="InterPro" id="IPR035369">
    <property type="entry name" value="Nrap_D4"/>
</dbReference>
<evidence type="ECO:0000259" key="11">
    <source>
        <dbReference type="Pfam" id="PF17406"/>
    </source>
</evidence>
<dbReference type="InterPro" id="IPR035368">
    <property type="entry name" value="Nrap_D3"/>
</dbReference>
<evidence type="ECO:0000259" key="10">
    <source>
        <dbReference type="Pfam" id="PF17405"/>
    </source>
</evidence>
<evidence type="ECO:0000259" key="9">
    <source>
        <dbReference type="Pfam" id="PF17404"/>
    </source>
</evidence>
<evidence type="ECO:0000256" key="4">
    <source>
        <dbReference type="ARBA" id="ARBA00023242"/>
    </source>
</evidence>
<dbReference type="GO" id="GO:0006409">
    <property type="term" value="P:tRNA export from nucleus"/>
    <property type="evidence" value="ECO:0007669"/>
    <property type="project" value="TreeGrafter"/>
</dbReference>
<dbReference type="GO" id="GO:0032545">
    <property type="term" value="C:CURI complex"/>
    <property type="evidence" value="ECO:0007669"/>
    <property type="project" value="TreeGrafter"/>
</dbReference>
<dbReference type="Pfam" id="PF17404">
    <property type="entry name" value="Nrap_D3"/>
    <property type="match status" value="1"/>
</dbReference>
<evidence type="ECO:0000259" key="8">
    <source>
        <dbReference type="Pfam" id="PF17403"/>
    </source>
</evidence>
<feature type="compositionally biased region" description="Polar residues" evidence="6">
    <location>
        <begin position="34"/>
        <end position="46"/>
    </location>
</feature>
<keyword evidence="3 5" id="KW-0694">RNA-binding</keyword>
<dbReference type="GO" id="GO:0006364">
    <property type="term" value="P:rRNA processing"/>
    <property type="evidence" value="ECO:0007669"/>
    <property type="project" value="UniProtKB-KW"/>
</dbReference>
<dbReference type="Gene3D" id="1.10.1410.10">
    <property type="match status" value="1"/>
</dbReference>
<dbReference type="InterPro" id="IPR035082">
    <property type="entry name" value="Nrap_D1"/>
</dbReference>
<feature type="domain" description="Nrap protein" evidence="9">
    <location>
        <begin position="464"/>
        <end position="608"/>
    </location>
</feature>
<feature type="domain" description="Nrap protein" evidence="10">
    <location>
        <begin position="638"/>
        <end position="817"/>
    </location>
</feature>
<dbReference type="Proteomes" id="UP000243515">
    <property type="component" value="Unassembled WGS sequence"/>
</dbReference>
<feature type="domain" description="Nrap protein" evidence="11">
    <location>
        <begin position="819"/>
        <end position="975"/>
    </location>
</feature>
<dbReference type="InterPro" id="IPR035367">
    <property type="entry name" value="Nrap_D2"/>
</dbReference>
<evidence type="ECO:0000259" key="12">
    <source>
        <dbReference type="Pfam" id="PF17407"/>
    </source>
</evidence>
<dbReference type="Pfam" id="PF03813">
    <property type="entry name" value="Nrap"/>
    <property type="match status" value="1"/>
</dbReference>
<keyword evidence="5" id="KW-0687">Ribonucleoprotein</keyword>
<evidence type="ECO:0000256" key="5">
    <source>
        <dbReference type="RuleBase" id="RU364032"/>
    </source>
</evidence>
<feature type="domain" description="Nrap protein" evidence="8">
    <location>
        <begin position="320"/>
        <end position="455"/>
    </location>
</feature>
<feature type="domain" description="Nrap protein" evidence="7">
    <location>
        <begin position="172"/>
        <end position="315"/>
    </location>
</feature>
<comment type="caution">
    <text evidence="13">The sequence shown here is derived from an EMBL/GenBank/DDBJ whole genome shotgun (WGS) entry which is preliminary data.</text>
</comment>
<evidence type="ECO:0000256" key="6">
    <source>
        <dbReference type="SAM" id="MobiDB-lite"/>
    </source>
</evidence>
<dbReference type="Pfam" id="PF17407">
    <property type="entry name" value="Nrap_D6"/>
    <property type="match status" value="1"/>
</dbReference>
<evidence type="ECO:0000256" key="1">
    <source>
        <dbReference type="ARBA" id="ARBA00004604"/>
    </source>
</evidence>
<keyword evidence="5" id="KW-0698">rRNA processing</keyword>
<dbReference type="Gene3D" id="3.30.70.3030">
    <property type="match status" value="1"/>
</dbReference>
<name>A0A232LVX2_9EURO</name>
<feature type="domain" description="Nrap protein" evidence="12">
    <location>
        <begin position="996"/>
        <end position="1088"/>
    </location>
</feature>
<proteinExistence type="inferred from homology"/>
<accession>A0A232LVX2</accession>
<dbReference type="Pfam" id="PF17406">
    <property type="entry name" value="Nrap_D5"/>
    <property type="match status" value="1"/>
</dbReference>
<evidence type="ECO:0000313" key="13">
    <source>
        <dbReference type="EMBL" id="OXV08331.1"/>
    </source>
</evidence>
<evidence type="ECO:0000256" key="3">
    <source>
        <dbReference type="ARBA" id="ARBA00022884"/>
    </source>
</evidence>
<keyword evidence="14" id="KW-1185">Reference proteome</keyword>
<comment type="subcellular location">
    <subcellularLocation>
        <location evidence="1 5">Nucleus</location>
        <location evidence="1 5">Nucleolus</location>
    </subcellularLocation>
</comment>
<dbReference type="GO" id="GO:0032040">
    <property type="term" value="C:small-subunit processome"/>
    <property type="evidence" value="ECO:0007669"/>
    <property type="project" value="TreeGrafter"/>
</dbReference>
<sequence>MIPLASKRRRLSHNLEALNGPSKNGDVESIVRTSSGNTAKTASNDGVKQKGAGQPSEMMRTSGLSKSSFFKLQTDELLTELRPNYDKQASRAHDLLCNLKSVIERIPDQQPKLLLEAEREIRSIHGIAVPFPFPRPAKNIKYSVAYSKPLNINVVGSFALRNGIRTPEPSTVDVVVTMPGHLFQQKDYMNYRYFYKRAYYVACVAVGIQEDKGLDLTVNFHLQDGDGLRPIINLEPNNCNSGLARSKLRVRIITAIEETIFPISKTLPLRNNLSQGVPTNSPAVVAYDSIPFYNCTLRSEATVATYHKYLNMIAQRFEFYKDACILGRAWLRQRGFRTSVHGGGFGGFEWAVLVALLFEGGGHVGKPILLPSYSSYQIFKSVMQFLAGTDLTNPLMFYASDLSFPCDVPIIYDGRSGMNILYKMTPWAYDALLHESKLTLAMLNDLHFDNFDKVFGANINNPISRFDHVISLSVSNHTEGILQFLRLQWAIHRVLSKALGSRIRLISVSSSDVQPWSLNSHIPSFNTEGNILIGLLLDAENASSLIDYGPSTEQKDAAASFREFWGPKAELRRFKDGQVLESLVWSDQQPTPSVLHQILIYVLHRHLKITEPSVRFIGEEYDEKLCHQGGLLSISSGPFQLILKAFQSLEKSLQSLGGIPLSCRQLSPASPLLRYTALKVESEAGIPSEPVEVVLQLESSARWPDDLAAIQLMKVVFLIKIGDLLESSGSALSSRVGQENESHPIFNNAFLDVVHPSRIAFRLRIHHDREQIILERKLKEKGISACMKEETASALAAYRQLFIQGPRLTQAIQNLCTYFHFLSPTIRLVKHWFNTHFMRPHISDELLELFTVHTFVRPHPWEVPSSVMSGFLRTLYFLSRWDWQKEPLVIDLGGLNSQQLSVIETRFIAWRRVDPEMKTVALIVSSNIDQDGVTWTLNEKPPKVVAARISLLAKAAVKLLKEKGINLDINDLFKPSLEPFDFLIEFQKPERGQNKFLSSDAILSFLQEVQTCYDGVMLLFHGGKECNIVGGLWKPQEKEPKQLSLKMAYSTHSENFDAKKGNKDEVVINKTSILNEIARMGGSMIHRIQVHNIK</sequence>
<evidence type="ECO:0000256" key="2">
    <source>
        <dbReference type="ARBA" id="ARBA00006674"/>
    </source>
</evidence>
<dbReference type="Pfam" id="PF17405">
    <property type="entry name" value="Nrap_D4"/>
    <property type="match status" value="1"/>
</dbReference>
<dbReference type="GO" id="GO:0003723">
    <property type="term" value="F:RNA binding"/>
    <property type="evidence" value="ECO:0007669"/>
    <property type="project" value="UniProtKB-KW"/>
</dbReference>
<keyword evidence="4 5" id="KW-0539">Nucleus</keyword>
<organism evidence="13 14">
    <name type="scientific">Elaphomyces granulatus</name>
    <dbReference type="NCBI Taxonomy" id="519963"/>
    <lineage>
        <taxon>Eukaryota</taxon>
        <taxon>Fungi</taxon>
        <taxon>Dikarya</taxon>
        <taxon>Ascomycota</taxon>
        <taxon>Pezizomycotina</taxon>
        <taxon>Eurotiomycetes</taxon>
        <taxon>Eurotiomycetidae</taxon>
        <taxon>Eurotiales</taxon>
        <taxon>Elaphomycetaceae</taxon>
        <taxon>Elaphomyces</taxon>
    </lineage>
</organism>
<dbReference type="InterPro" id="IPR035371">
    <property type="entry name" value="Nrap_D6"/>
</dbReference>
<dbReference type="OrthoDB" id="10251401at2759"/>
<dbReference type="Pfam" id="PF17403">
    <property type="entry name" value="Nrap_D2"/>
    <property type="match status" value="1"/>
</dbReference>